<feature type="compositionally biased region" description="Basic residues" evidence="1">
    <location>
        <begin position="52"/>
        <end position="65"/>
    </location>
</feature>
<dbReference type="AlphaFoldDB" id="A0A919KE26"/>
<dbReference type="RefSeq" id="WP_189984606.1">
    <property type="nucleotide sequence ID" value="NZ_BNBF01000017.1"/>
</dbReference>
<dbReference type="EMBL" id="BNBF01000017">
    <property type="protein sequence ID" value="GHG62101.1"/>
    <property type="molecule type" value="Genomic_DNA"/>
</dbReference>
<evidence type="ECO:0000313" key="2">
    <source>
        <dbReference type="EMBL" id="GHG62101.1"/>
    </source>
</evidence>
<dbReference type="InterPro" id="IPR055642">
    <property type="entry name" value="DUF7218"/>
</dbReference>
<name>A0A919KE26_9ACTN</name>
<sequence length="65" mass="7605">MVSDRGGRYGFVYRSRQKVYRALRRKGMSKSRAARISNEGFTRAGRSLMARKAAKTRQMRGRKRH</sequence>
<proteinExistence type="predicted"/>
<accession>A0A919KE26</accession>
<keyword evidence="3" id="KW-1185">Reference proteome</keyword>
<protein>
    <submittedName>
        <fullName evidence="2">Uncharacterized protein</fullName>
    </submittedName>
</protein>
<feature type="region of interest" description="Disordered" evidence="1">
    <location>
        <begin position="23"/>
        <end position="65"/>
    </location>
</feature>
<feature type="compositionally biased region" description="Basic residues" evidence="1">
    <location>
        <begin position="23"/>
        <end position="33"/>
    </location>
</feature>
<evidence type="ECO:0000256" key="1">
    <source>
        <dbReference type="SAM" id="MobiDB-lite"/>
    </source>
</evidence>
<dbReference type="Pfam" id="PF23855">
    <property type="entry name" value="DUF7218"/>
    <property type="match status" value="1"/>
</dbReference>
<reference evidence="3" key="1">
    <citation type="journal article" date="2019" name="Int. J. Syst. Evol. Microbiol.">
        <title>The Global Catalogue of Microorganisms (GCM) 10K type strain sequencing project: providing services to taxonomists for standard genome sequencing and annotation.</title>
        <authorList>
            <consortium name="The Broad Institute Genomics Platform"/>
            <consortium name="The Broad Institute Genome Sequencing Center for Infectious Disease"/>
            <person name="Wu L."/>
            <person name="Ma J."/>
        </authorList>
    </citation>
    <scope>NUCLEOTIDE SEQUENCE [LARGE SCALE GENOMIC DNA]</scope>
    <source>
        <strain evidence="3">JCM 4253</strain>
    </source>
</reference>
<comment type="caution">
    <text evidence="2">The sequence shown here is derived from an EMBL/GenBank/DDBJ whole genome shotgun (WGS) entry which is preliminary data.</text>
</comment>
<evidence type="ECO:0000313" key="3">
    <source>
        <dbReference type="Proteomes" id="UP000619355"/>
    </source>
</evidence>
<dbReference type="Proteomes" id="UP000619355">
    <property type="component" value="Unassembled WGS sequence"/>
</dbReference>
<gene>
    <name evidence="2" type="ORF">GCM10018980_51750</name>
</gene>
<organism evidence="2 3">
    <name type="scientific">Streptomyces capoamus</name>
    <dbReference type="NCBI Taxonomy" id="68183"/>
    <lineage>
        <taxon>Bacteria</taxon>
        <taxon>Bacillati</taxon>
        <taxon>Actinomycetota</taxon>
        <taxon>Actinomycetes</taxon>
        <taxon>Kitasatosporales</taxon>
        <taxon>Streptomycetaceae</taxon>
        <taxon>Streptomyces</taxon>
    </lineage>
</organism>